<keyword evidence="3" id="KW-1185">Reference proteome</keyword>
<evidence type="ECO:0000313" key="2">
    <source>
        <dbReference type="EMBL" id="AZQ65076.1"/>
    </source>
</evidence>
<dbReference type="Gene3D" id="3.10.20.740">
    <property type="match status" value="1"/>
</dbReference>
<dbReference type="InterPro" id="IPR036010">
    <property type="entry name" value="2Fe-2S_ferredoxin-like_sf"/>
</dbReference>
<reference evidence="2 3" key="1">
    <citation type="submission" date="2018-12" db="EMBL/GenBank/DDBJ databases">
        <title>Flammeovirga pectinis sp. nov., isolated from the gut of the Korean scallop, Patinopecten yessoensis.</title>
        <authorList>
            <person name="Bae J.-W."/>
            <person name="Jeong Y.-S."/>
            <person name="Kang W."/>
        </authorList>
    </citation>
    <scope>NUCLEOTIDE SEQUENCE [LARGE SCALE GENOMIC DNA]</scope>
    <source>
        <strain evidence="2 3">L12M1</strain>
    </source>
</reference>
<dbReference type="KEGG" id="fll:EI427_22945"/>
<gene>
    <name evidence="2" type="ORF">EI427_22945</name>
</gene>
<dbReference type="Proteomes" id="UP000267268">
    <property type="component" value="Chromosome 2"/>
</dbReference>
<feature type="domain" description="2Fe-2S ferredoxin-type" evidence="1">
    <location>
        <begin position="1"/>
        <end position="75"/>
    </location>
</feature>
<sequence length="103" mass="11767">MKIIVDGNTIEIAPRDKTLVDVFRRQKLSIVAPCYKTMRKFGTCNSCLVEIDGEQKLACGIGPEEGMEVTLKRDDLLKKRKEKVVAFKTHMKKMEALYKKMGM</sequence>
<dbReference type="PROSITE" id="PS51085">
    <property type="entry name" value="2FE2S_FER_2"/>
    <property type="match status" value="1"/>
</dbReference>
<evidence type="ECO:0000259" key="1">
    <source>
        <dbReference type="PROSITE" id="PS51085"/>
    </source>
</evidence>
<dbReference type="GO" id="GO:0051536">
    <property type="term" value="F:iron-sulfur cluster binding"/>
    <property type="evidence" value="ECO:0007669"/>
    <property type="project" value="InterPro"/>
</dbReference>
<proteinExistence type="predicted"/>
<organism evidence="2 3">
    <name type="scientific">Flammeovirga pectinis</name>
    <dbReference type="NCBI Taxonomy" id="2494373"/>
    <lineage>
        <taxon>Bacteria</taxon>
        <taxon>Pseudomonadati</taxon>
        <taxon>Bacteroidota</taxon>
        <taxon>Cytophagia</taxon>
        <taxon>Cytophagales</taxon>
        <taxon>Flammeovirgaceae</taxon>
        <taxon>Flammeovirga</taxon>
    </lineage>
</organism>
<protein>
    <submittedName>
        <fullName evidence="2">2Fe-2S iron-sulfur cluster binding domain-containing protein</fullName>
    </submittedName>
</protein>
<dbReference type="RefSeq" id="WP_126619435.1">
    <property type="nucleotide sequence ID" value="NZ_CP034563.1"/>
</dbReference>
<dbReference type="AlphaFoldDB" id="A0A3Q9FUT9"/>
<name>A0A3Q9FUT9_9BACT</name>
<dbReference type="Pfam" id="PF13510">
    <property type="entry name" value="Fer2_4"/>
    <property type="match status" value="1"/>
</dbReference>
<evidence type="ECO:0000313" key="3">
    <source>
        <dbReference type="Proteomes" id="UP000267268"/>
    </source>
</evidence>
<accession>A0A3Q9FUT9</accession>
<dbReference type="InterPro" id="IPR001041">
    <property type="entry name" value="2Fe-2S_ferredoxin-type"/>
</dbReference>
<dbReference type="EMBL" id="CP034563">
    <property type="protein sequence ID" value="AZQ65076.1"/>
    <property type="molecule type" value="Genomic_DNA"/>
</dbReference>
<dbReference type="OrthoDB" id="9810782at2"/>
<dbReference type="SUPFAM" id="SSF54292">
    <property type="entry name" value="2Fe-2S ferredoxin-like"/>
    <property type="match status" value="1"/>
</dbReference>